<reference evidence="1 2" key="1">
    <citation type="submission" date="2018-03" db="EMBL/GenBank/DDBJ databases">
        <title>Genomes of Pezizomycetes fungi and the evolution of truffles.</title>
        <authorList>
            <person name="Murat C."/>
            <person name="Payen T."/>
            <person name="Noel B."/>
            <person name="Kuo A."/>
            <person name="Martin F.M."/>
        </authorList>
    </citation>
    <scope>NUCLEOTIDE SEQUENCE [LARGE SCALE GENOMIC DNA]</scope>
    <source>
        <strain evidence="1">091103-1</strain>
    </source>
</reference>
<sequence length="78" mass="9395">IAFCFPLHLTNILQTLDVIVFSHYKKFYSQILKYEFQYRRFGFTKKTFWLLLAEAQLKVFMEAIIKSTFTYTCILPLN</sequence>
<dbReference type="EMBL" id="PYWC01000018">
    <property type="protein sequence ID" value="PWW77963.1"/>
    <property type="molecule type" value="Genomic_DNA"/>
</dbReference>
<protein>
    <recommendedName>
        <fullName evidence="3">DDE-1 domain-containing protein</fullName>
    </recommendedName>
</protein>
<keyword evidence="2" id="KW-1185">Reference proteome</keyword>
<evidence type="ECO:0000313" key="2">
    <source>
        <dbReference type="Proteomes" id="UP000246991"/>
    </source>
</evidence>
<dbReference type="AlphaFoldDB" id="A0A317SU91"/>
<organism evidence="1 2">
    <name type="scientific">Tuber magnatum</name>
    <name type="common">white Piedmont truffle</name>
    <dbReference type="NCBI Taxonomy" id="42249"/>
    <lineage>
        <taxon>Eukaryota</taxon>
        <taxon>Fungi</taxon>
        <taxon>Dikarya</taxon>
        <taxon>Ascomycota</taxon>
        <taxon>Pezizomycotina</taxon>
        <taxon>Pezizomycetes</taxon>
        <taxon>Pezizales</taxon>
        <taxon>Tuberaceae</taxon>
        <taxon>Tuber</taxon>
    </lineage>
</organism>
<feature type="non-terminal residue" evidence="1">
    <location>
        <position position="1"/>
    </location>
</feature>
<evidence type="ECO:0008006" key="3">
    <source>
        <dbReference type="Google" id="ProtNLM"/>
    </source>
</evidence>
<dbReference type="Proteomes" id="UP000246991">
    <property type="component" value="Unassembled WGS sequence"/>
</dbReference>
<proteinExistence type="predicted"/>
<name>A0A317SU91_9PEZI</name>
<comment type="caution">
    <text evidence="1">The sequence shown here is derived from an EMBL/GenBank/DDBJ whole genome shotgun (WGS) entry which is preliminary data.</text>
</comment>
<dbReference type="OrthoDB" id="3788048at2759"/>
<evidence type="ECO:0000313" key="1">
    <source>
        <dbReference type="EMBL" id="PWW77963.1"/>
    </source>
</evidence>
<accession>A0A317SU91</accession>
<gene>
    <name evidence="1" type="ORF">C7212DRAFT_175948</name>
</gene>